<feature type="region of interest" description="Disordered" evidence="2">
    <location>
        <begin position="921"/>
        <end position="947"/>
    </location>
</feature>
<proteinExistence type="inferred from homology"/>
<feature type="compositionally biased region" description="Polar residues" evidence="2">
    <location>
        <begin position="977"/>
        <end position="992"/>
    </location>
</feature>
<dbReference type="GO" id="GO:0016491">
    <property type="term" value="F:oxidoreductase activity"/>
    <property type="evidence" value="ECO:0007669"/>
    <property type="project" value="InterPro"/>
</dbReference>
<dbReference type="InterPro" id="IPR002937">
    <property type="entry name" value="Amino_oxidase"/>
</dbReference>
<feature type="region of interest" description="Disordered" evidence="2">
    <location>
        <begin position="966"/>
        <end position="1037"/>
    </location>
</feature>
<feature type="compositionally biased region" description="Low complexity" evidence="2">
    <location>
        <begin position="966"/>
        <end position="976"/>
    </location>
</feature>
<dbReference type="PRINTS" id="PR00419">
    <property type="entry name" value="ADXRDTASE"/>
</dbReference>
<dbReference type="PANTHER" id="PTHR10742">
    <property type="entry name" value="FLAVIN MONOAMINE OXIDASE"/>
    <property type="match status" value="1"/>
</dbReference>
<dbReference type="PANTHER" id="PTHR10742:SF410">
    <property type="entry name" value="LYSINE-SPECIFIC HISTONE DEMETHYLASE 2"/>
    <property type="match status" value="1"/>
</dbReference>
<keyword evidence="5" id="KW-1185">Reference proteome</keyword>
<dbReference type="Pfam" id="PF01593">
    <property type="entry name" value="Amino_oxidase"/>
    <property type="match status" value="1"/>
</dbReference>
<reference evidence="4 5" key="1">
    <citation type="journal article" date="2024" name="Nat. Commun.">
        <title>Phylogenomics reveals the evolutionary origins of lichenization in chlorophyte algae.</title>
        <authorList>
            <person name="Puginier C."/>
            <person name="Libourel C."/>
            <person name="Otte J."/>
            <person name="Skaloud P."/>
            <person name="Haon M."/>
            <person name="Grisel S."/>
            <person name="Petersen M."/>
            <person name="Berrin J.G."/>
            <person name="Delaux P.M."/>
            <person name="Dal Grande F."/>
            <person name="Keller J."/>
        </authorList>
    </citation>
    <scope>NUCLEOTIDE SEQUENCE [LARGE SCALE GENOMIC DNA]</scope>
    <source>
        <strain evidence="4 5">SAG 2145</strain>
    </source>
</reference>
<protein>
    <recommendedName>
        <fullName evidence="3">DEK-C domain-containing protein</fullName>
    </recommendedName>
</protein>
<sequence>MSGPLRTQLLDRWWADPTQKLTVDNCQDVHGTAASLNDTLKQLTRKGCINYGLFPAHVRQNPAGPIPHPSSDEQLLEELFKFLRNADTQTLTNKKALTEMSELLGVDLKPRRRFLNRHIKRFMAGDDAAIPVERAPADILAAGRVIVVGAGAAGLAAALHLQDHGAEVTVLETQSRVGGRVLTQQPCTPQAVDLGAWCFDGNTQDTAAPDLLGGLVGQLGLECKTLPEPALCMPLTAGEPAADAGSAGNQLQELWHESLMLASEVLAAKADEPPTDPPGSPRLTMKDLLEESMKLAAARSGLVLDQAQQQQLSWLHAQLAIKLGGSLGQVAASAEAVAVAQKGPCVVCWGGLGQVMEAMAARLTDLRLGTTVTTVRHTAYGVSVQASSGEVLEGRAAILAVPLACIQTRRIIMEPMPSDAIWSVLNGSMASSTVQRLLLHFPEKFWHASATLFGCCPEASPPVLFQTLEAAAENPVLAATFLDPLRNHGPDDPPPRQEHLQEIAIAALRASFGPEVPQPIRCDVHDWLANPDAQGSGSFLKPGYSSSTDAVLADPISESLLLAGEYTSPSRSSVTGALASGLRAAAQALSWLTAAPLQAGTTPGAVAQCDEQADVGVQPSELAAHEAAALKDQPAEAIGDGLQPQLHPNVEPAALPTSIETAEPPAVSQELEAHLAHPVGKDNEADTIIGMLGLPDDDQTKSSMSDGSEESDSDSELNGLLRSSSLKRRRSGGVEDTDPQKRRLRQRAGSPGSEDDGAPALHVPYLQGPARHDVGAAERAVLREELKGFLRVCELAKSGNLFPLEEVILEAQTLRTREHYLSCLAGNQSSILPFAAKRPAILHAFRDWLEFFLTERASPDALHTIIQVLAKLPMTAQMLKGSGLLAMLQQAVKELGEGSPAREPASKTVQRWRALMRPPPVVAHASNGDATAAVSSSAGKPQAGQDTAQPLHGLALDLSVEQQRQAAEAAMRRAQQIATENQAKPPAQSTDIASFEEFMQDGSSTKASKKKSRSENRKAGAVRRPKEAHAPKDQDQTVDLVQREVRRFITHFFVAAHRAGTLNKETAKALVEKTAGKVLNQPDYTDPTRAKVTPERKAKIQQLMEKEVAKATR</sequence>
<evidence type="ECO:0000256" key="2">
    <source>
        <dbReference type="SAM" id="MobiDB-lite"/>
    </source>
</evidence>
<gene>
    <name evidence="4" type="ORF">WJX74_004862</name>
</gene>
<evidence type="ECO:0000313" key="4">
    <source>
        <dbReference type="EMBL" id="KAK9835638.1"/>
    </source>
</evidence>
<dbReference type="InterPro" id="IPR036188">
    <property type="entry name" value="FAD/NAD-bd_sf"/>
</dbReference>
<organism evidence="4 5">
    <name type="scientific">Apatococcus lobatus</name>
    <dbReference type="NCBI Taxonomy" id="904363"/>
    <lineage>
        <taxon>Eukaryota</taxon>
        <taxon>Viridiplantae</taxon>
        <taxon>Chlorophyta</taxon>
        <taxon>core chlorophytes</taxon>
        <taxon>Trebouxiophyceae</taxon>
        <taxon>Chlorellales</taxon>
        <taxon>Chlorellaceae</taxon>
        <taxon>Apatococcus</taxon>
    </lineage>
</organism>
<dbReference type="PROSITE" id="PS51998">
    <property type="entry name" value="DEK_C"/>
    <property type="match status" value="1"/>
</dbReference>
<dbReference type="Gene3D" id="1.10.10.60">
    <property type="entry name" value="Homeodomain-like"/>
    <property type="match status" value="1"/>
</dbReference>
<comment type="caution">
    <text evidence="4">The sequence shown here is derived from an EMBL/GenBank/DDBJ whole genome shotgun (WGS) entry which is preliminary data.</text>
</comment>
<accession>A0AAW1RPV7</accession>
<feature type="region of interest" description="Disordered" evidence="2">
    <location>
        <begin position="689"/>
        <end position="764"/>
    </location>
</feature>
<dbReference type="EMBL" id="JALJOS010000008">
    <property type="protein sequence ID" value="KAK9835638.1"/>
    <property type="molecule type" value="Genomic_DNA"/>
</dbReference>
<dbReference type="Gene3D" id="3.50.50.60">
    <property type="entry name" value="FAD/NAD(P)-binding domain"/>
    <property type="match status" value="1"/>
</dbReference>
<evidence type="ECO:0000259" key="3">
    <source>
        <dbReference type="PROSITE" id="PS51998"/>
    </source>
</evidence>
<feature type="compositionally biased region" description="Basic and acidic residues" evidence="2">
    <location>
        <begin position="1013"/>
        <end position="1037"/>
    </location>
</feature>
<dbReference type="SUPFAM" id="SSF51905">
    <property type="entry name" value="FAD/NAD(P)-binding domain"/>
    <property type="match status" value="1"/>
</dbReference>
<comment type="similarity">
    <text evidence="1">Belongs to the flavin monoamine oxidase family.</text>
</comment>
<dbReference type="SUPFAM" id="SSF109715">
    <property type="entry name" value="DEK C-terminal domain"/>
    <property type="match status" value="1"/>
</dbReference>
<dbReference type="InterPro" id="IPR050281">
    <property type="entry name" value="Flavin_monoamine_oxidase"/>
</dbReference>
<name>A0AAW1RPV7_9CHLO</name>
<feature type="compositionally biased region" description="Polar residues" evidence="2">
    <location>
        <begin position="933"/>
        <end position="947"/>
    </location>
</feature>
<dbReference type="SUPFAM" id="SSF54373">
    <property type="entry name" value="FAD-linked reductases, C-terminal domain"/>
    <property type="match status" value="1"/>
</dbReference>
<dbReference type="Pfam" id="PF08766">
    <property type="entry name" value="DEK_C"/>
    <property type="match status" value="1"/>
</dbReference>
<evidence type="ECO:0000256" key="1">
    <source>
        <dbReference type="ARBA" id="ARBA00005995"/>
    </source>
</evidence>
<dbReference type="Proteomes" id="UP001438707">
    <property type="component" value="Unassembled WGS sequence"/>
</dbReference>
<evidence type="ECO:0000313" key="5">
    <source>
        <dbReference type="Proteomes" id="UP001438707"/>
    </source>
</evidence>
<dbReference type="AlphaFoldDB" id="A0AAW1RPV7"/>
<dbReference type="InterPro" id="IPR014876">
    <property type="entry name" value="DEK_C"/>
</dbReference>
<feature type="domain" description="DEK-C" evidence="3">
    <location>
        <begin position="69"/>
        <end position="124"/>
    </location>
</feature>